<accession>A0A6C0IM67</accession>
<dbReference type="EMBL" id="MN740208">
    <property type="protein sequence ID" value="QHT93536.1"/>
    <property type="molecule type" value="Genomic_DNA"/>
</dbReference>
<protein>
    <submittedName>
        <fullName evidence="1">Uncharacterized protein</fullName>
    </submittedName>
</protein>
<reference evidence="1" key="1">
    <citation type="journal article" date="2020" name="Nature">
        <title>Giant virus diversity and host interactions through global metagenomics.</title>
        <authorList>
            <person name="Schulz F."/>
            <person name="Roux S."/>
            <person name="Paez-Espino D."/>
            <person name="Jungbluth S."/>
            <person name="Walsh D.A."/>
            <person name="Denef V.J."/>
            <person name="McMahon K.D."/>
            <person name="Konstantinidis K.T."/>
            <person name="Eloe-Fadrosh E.A."/>
            <person name="Kyrpides N.C."/>
            <person name="Woyke T."/>
        </authorList>
    </citation>
    <scope>NUCLEOTIDE SEQUENCE</scope>
    <source>
        <strain evidence="1">GVMAG-M-3300024252-29</strain>
    </source>
</reference>
<organism evidence="1">
    <name type="scientific">viral metagenome</name>
    <dbReference type="NCBI Taxonomy" id="1070528"/>
    <lineage>
        <taxon>unclassified sequences</taxon>
        <taxon>metagenomes</taxon>
        <taxon>organismal metagenomes</taxon>
    </lineage>
</organism>
<proteinExistence type="predicted"/>
<dbReference type="AlphaFoldDB" id="A0A6C0IM67"/>
<sequence length="950" mass="106819">MPGTNSDIINNNDDKLKHNKLYNTRHTMMNDFTRNSIFKRTACLDNFGINCSSVSSGARAADSITCSDPHSNTCNGSYTYSENITSAPIFTNKYYEPFPTSITDYDINPGNLIIETMLPDTYYAVVNFYQGTTSTTTVESGIRGPVEFILNNPSNDPLNTVYYWAIDDETAYTEFIDEQKQGNHRFVRLAIHQANYKRGYFTVKAYAITRGKKRSGITTHRFNILNYSSITKKPNSGITCREYIEYLANWFDVNPYQGYFKLFTPIGETVYQVNRGGDMGGGDGGIGGDMGGGGGGQPNSEVDLTRKAYTGMDFNVVDELILAVYIIWLKSFAYKGATATNRTKLTLASTTTTLDTLLTKTYTYGTCSTNPLLEGVNIDNMISVQKDGWLSSLLPYTVQNNGLFGSNNIVSQSIPQLKILKDVTYNKVSFRMNGNFLEYKTSGDIKLIRAVFLLDPVQTLDFIDGTLLYEQLQPNNNTQFKISRRNIVPYESRASFEIKSTNSEGISTNDNWEKLVRLSLTSINEKKQWEKFIIRYVQEVDMNIDNIITTYTNMIPRTTDTIVMRWIMTSPTTGEWLKITGLNATEKMDYTIQTAGVLNVNYGMKYVKSDGTSYYGEYNPNVTTVSSGLALFDGTYSDFMFPIVSYVLPETKLKIGSYSNPDNIIQEYPLKGISFRKYDNNLQPVTHVGPNGFNVMNYYGIGYSNDNPNQEPPQSFAQTAEFVSNDSNIMSLPGVTSVKDLIGWKIERQISNRVTSQTKVVTYLIGGSFNNQYSYTDECYVSFTVIRDTNNVDDAGQGDIGSSVYANYHIAYENIDGGFWVPDSQLPLNWSTSEVRLVSPTEITITSTADYKFPNVPFRYSPDNKSFLMYEMIAPSNENNIYNMDNLAYQAYLDGILGTGTQGRVFSRLQIVSDEYIKNLVETDTTKIVDQKTLLPDGKRRVPLIMNVLG</sequence>
<name>A0A6C0IM67_9ZZZZ</name>
<evidence type="ECO:0000313" key="1">
    <source>
        <dbReference type="EMBL" id="QHT93536.1"/>
    </source>
</evidence>